<feature type="domain" description="N-terminal" evidence="2">
    <location>
        <begin position="21"/>
        <end position="108"/>
    </location>
</feature>
<evidence type="ECO:0000313" key="3">
    <source>
        <dbReference type="EMBL" id="SJM51751.1"/>
    </source>
</evidence>
<dbReference type="GO" id="GO:0003697">
    <property type="term" value="F:single-stranded DNA binding"/>
    <property type="evidence" value="ECO:0007669"/>
    <property type="project" value="InterPro"/>
</dbReference>
<dbReference type="GeneID" id="303172154"/>
<gene>
    <name evidence="3" type="ORF">CZ674_02925</name>
</gene>
<dbReference type="AlphaFoldDB" id="A0A1R4F7C9"/>
<dbReference type="EMBL" id="FUHU01000018">
    <property type="protein sequence ID" value="SJM51751.1"/>
    <property type="molecule type" value="Genomic_DNA"/>
</dbReference>
<feature type="domain" description="IrrE N-terminal-like" evidence="1">
    <location>
        <begin position="169"/>
        <end position="224"/>
    </location>
</feature>
<proteinExistence type="predicted"/>
<evidence type="ECO:0000313" key="4">
    <source>
        <dbReference type="Proteomes" id="UP000195787"/>
    </source>
</evidence>
<dbReference type="OrthoDB" id="7605626at2"/>
<protein>
    <submittedName>
        <fullName evidence="3">LtrC</fullName>
    </submittedName>
</protein>
<dbReference type="InterPro" id="IPR013610">
    <property type="entry name" value="ArdC_N"/>
</dbReference>
<evidence type="ECO:0000259" key="1">
    <source>
        <dbReference type="Pfam" id="PF06114"/>
    </source>
</evidence>
<dbReference type="InterPro" id="IPR010359">
    <property type="entry name" value="IrrE_HExxH"/>
</dbReference>
<organism evidence="3 4">
    <name type="scientific">Agrococcus casei LMG 22410</name>
    <dbReference type="NCBI Taxonomy" id="1255656"/>
    <lineage>
        <taxon>Bacteria</taxon>
        <taxon>Bacillati</taxon>
        <taxon>Actinomycetota</taxon>
        <taxon>Actinomycetes</taxon>
        <taxon>Micrococcales</taxon>
        <taxon>Microbacteriaceae</taxon>
        <taxon>Agrococcus</taxon>
    </lineage>
</organism>
<reference evidence="3 4" key="1">
    <citation type="submission" date="2017-02" db="EMBL/GenBank/DDBJ databases">
        <authorList>
            <person name="Peterson S.W."/>
        </authorList>
    </citation>
    <scope>NUCLEOTIDE SEQUENCE [LARGE SCALE GENOMIC DNA]</scope>
    <source>
        <strain evidence="3 4">LMG 22410</strain>
    </source>
</reference>
<sequence length="301" mass="33323">MARTIKTQKTAEQRRAEADALHESIAQQVEQLRDSDAWQRFLDFARSFHSYSLNNVLLILSQMPTATRVAGFRKWQQLGRQVRKGERSLKIFGFRERKAKADEENEDGTLDQLDTGERVVRYFPMLSVFDMSQTDPTDEWIDPNPAQRLDGNDEAGIYAATADYLTAQGWTVTRETIPGETNGYTTTDGTKRVVVDAALSDAQAAKTILHEAAHVILHSSEDHAEYVAHRGLKECEAESVAYIVAGIIGLDTSAYSVGYVAGWIGDDTDTIKQTAANVLRAAHTIADAITEADEEQEAKAA</sequence>
<keyword evidence="4" id="KW-1185">Reference proteome</keyword>
<dbReference type="Proteomes" id="UP000195787">
    <property type="component" value="Unassembled WGS sequence"/>
</dbReference>
<name>A0A1R4F7C9_9MICO</name>
<dbReference type="Pfam" id="PF08401">
    <property type="entry name" value="ArdcN"/>
    <property type="match status" value="1"/>
</dbReference>
<dbReference type="Pfam" id="PF06114">
    <property type="entry name" value="Peptidase_M78"/>
    <property type="match status" value="1"/>
</dbReference>
<evidence type="ECO:0000259" key="2">
    <source>
        <dbReference type="Pfam" id="PF08401"/>
    </source>
</evidence>
<accession>A0A1R4F7C9</accession>
<dbReference type="RefSeq" id="WP_086991049.1">
    <property type="nucleotide sequence ID" value="NZ_FUHU01000018.1"/>
</dbReference>